<protein>
    <submittedName>
        <fullName evidence="2">Pyridoxamine 5'-phosphate oxidase family protein</fullName>
    </submittedName>
</protein>
<dbReference type="EMBL" id="CP091092">
    <property type="protein sequence ID" value="WFN36576.1"/>
    <property type="molecule type" value="Genomic_DNA"/>
</dbReference>
<name>A0AAF0FRL6_9EURY</name>
<dbReference type="KEGG" id="manq:L1994_10610"/>
<dbReference type="RefSeq" id="WP_278099411.1">
    <property type="nucleotide sequence ID" value="NZ_CP091092.1"/>
</dbReference>
<proteinExistence type="predicted"/>
<dbReference type="SUPFAM" id="SSF50475">
    <property type="entry name" value="FMN-binding split barrel"/>
    <property type="match status" value="1"/>
</dbReference>
<dbReference type="Proteomes" id="UP001218895">
    <property type="component" value="Chromosome"/>
</dbReference>
<dbReference type="PANTHER" id="PTHR40660:SF1">
    <property type="entry name" value="5'-PHOSPHATE OXIDASE PUTATIVE DOMAIN-CONTAINING PROTEIN-RELATED"/>
    <property type="match status" value="1"/>
</dbReference>
<gene>
    <name evidence="2" type="ORF">L1994_10610</name>
</gene>
<dbReference type="Pfam" id="PF01243">
    <property type="entry name" value="PNPOx_N"/>
    <property type="match status" value="1"/>
</dbReference>
<organism evidence="2 3">
    <name type="scientific">Methanomicrobium antiquum</name>
    <dbReference type="NCBI Taxonomy" id="487686"/>
    <lineage>
        <taxon>Archaea</taxon>
        <taxon>Methanobacteriati</taxon>
        <taxon>Methanobacteriota</taxon>
        <taxon>Stenosarchaea group</taxon>
        <taxon>Methanomicrobia</taxon>
        <taxon>Methanomicrobiales</taxon>
        <taxon>Methanomicrobiaceae</taxon>
        <taxon>Methanomicrobium</taxon>
    </lineage>
</organism>
<evidence type="ECO:0000313" key="2">
    <source>
        <dbReference type="EMBL" id="WFN36576.1"/>
    </source>
</evidence>
<feature type="domain" description="Pyridoxamine 5'-phosphate oxidase N-terminal" evidence="1">
    <location>
        <begin position="5"/>
        <end position="121"/>
    </location>
</feature>
<dbReference type="Gene3D" id="2.30.110.10">
    <property type="entry name" value="Electron Transport, Fmn-binding Protein, Chain A"/>
    <property type="match status" value="1"/>
</dbReference>
<dbReference type="GeneID" id="79950854"/>
<dbReference type="InterPro" id="IPR012349">
    <property type="entry name" value="Split_barrel_FMN-bd"/>
</dbReference>
<accession>A0AAF0FRL6</accession>
<dbReference type="InterPro" id="IPR011576">
    <property type="entry name" value="Pyridox_Oxase_N"/>
</dbReference>
<evidence type="ECO:0000259" key="1">
    <source>
        <dbReference type="Pfam" id="PF01243"/>
    </source>
</evidence>
<dbReference type="PANTHER" id="PTHR40660">
    <property type="entry name" value="5'-PHOSPHATE OXIDASE PUTATIVE DOMAIN-CONTAINING PROTEIN-RELATED"/>
    <property type="match status" value="1"/>
</dbReference>
<keyword evidence="3" id="KW-1185">Reference proteome</keyword>
<dbReference type="AlphaFoldDB" id="A0AAF0FRL6"/>
<sequence>MVKLNAEVKEAFLKSKVIPLATASKDNVPNVAPMASLYLKDDETIWILNNYMNKTATNIKETKKAAVYIYGEGIKGCFQIKGDAELISTGADYEEAKKMFLAKKPNFPAKELLIIKITDVFNCSPGQGAGDKIL</sequence>
<reference evidence="2" key="1">
    <citation type="submission" date="2022-01" db="EMBL/GenBank/DDBJ databases">
        <title>Complete genome of Methanomicrobium antiquum DSM 21220.</title>
        <authorList>
            <person name="Chen S.-C."/>
            <person name="You Y.-T."/>
            <person name="Zhou Y.-Z."/>
            <person name="Lai M.-C."/>
        </authorList>
    </citation>
    <scope>NUCLEOTIDE SEQUENCE</scope>
    <source>
        <strain evidence="2">DSM 21220</strain>
    </source>
</reference>
<evidence type="ECO:0000313" key="3">
    <source>
        <dbReference type="Proteomes" id="UP001218895"/>
    </source>
</evidence>